<dbReference type="SUPFAM" id="SSF52540">
    <property type="entry name" value="P-loop containing nucleoside triphosphate hydrolases"/>
    <property type="match status" value="1"/>
</dbReference>
<dbReference type="InterPro" id="IPR027417">
    <property type="entry name" value="P-loop_NTPase"/>
</dbReference>
<feature type="domain" description="vWA-MoxR associated protein N-terminal HTH" evidence="2">
    <location>
        <begin position="1"/>
        <end position="80"/>
    </location>
</feature>
<gene>
    <name evidence="3" type="ORF">ACE1B6_04145</name>
</gene>
<sequence>MTPEEALVILDAILKPKCLNDVQELVFRQSWQGKSYQEIAIASGYNADYIKDVGAKLWRQLSQALGITVTKLNLYSVITKYSRDRKISFEILPQSPQTLSNTINSYQWESNKRKSLQNSKLVVFPSTKIPGVFNPLYSDWQETIDVSVFYGRTAELNTLKQWICQDNCRLIAVVGISGIGKTALTVKLAKQVQTQFEQIIWQSLRHPAASLEKLTKTIQVLSNHQEISLPIPPQEQIAYLINYFQHHRCLVILDNFDSLFQSGCVAGTYCQAYLEYRELLQQLAETNHQSCLILTSREEPAEVAFLAGETLPIRALVLAGLQPVAAEEILKIKGISGTDNQILQVVNCYQGNPLLLKIAATSLQDLFSGSAAEFLEQRITVFQGIRDLLNESFHRLWELEIKIMYWLTSLSQPVTTTQLLTNIPPSISAADSLTALESLRRRFLLEITTSGFMQQPVIKEYMTEKLMEQVYQEMSEKGEINSHFLHLVSNKGLNCL</sequence>
<dbReference type="Pfam" id="PF20703">
    <property type="entry name" value="nSTAND1"/>
    <property type="match status" value="1"/>
</dbReference>
<dbReference type="InterPro" id="IPR058651">
    <property type="entry name" value="HTH_VMAP-M9"/>
</dbReference>
<accession>A0ABV4Y6L1</accession>
<dbReference type="EMBL" id="JBHFNS010000018">
    <property type="protein sequence ID" value="MFB2934447.1"/>
    <property type="molecule type" value="Genomic_DNA"/>
</dbReference>
<proteinExistence type="predicted"/>
<dbReference type="PRINTS" id="PR00364">
    <property type="entry name" value="DISEASERSIST"/>
</dbReference>
<feature type="domain" description="Novel STAND NTPase 1" evidence="1">
    <location>
        <begin position="145"/>
        <end position="299"/>
    </location>
</feature>
<dbReference type="InterPro" id="IPR049052">
    <property type="entry name" value="nSTAND1"/>
</dbReference>
<dbReference type="PANTHER" id="PTHR47691">
    <property type="entry name" value="REGULATOR-RELATED"/>
    <property type="match status" value="1"/>
</dbReference>
<comment type="caution">
    <text evidence="3">The sequence shown here is derived from an EMBL/GenBank/DDBJ whole genome shotgun (WGS) entry which is preliminary data.</text>
</comment>
<dbReference type="Gene3D" id="3.40.50.300">
    <property type="entry name" value="P-loop containing nucleotide triphosphate hydrolases"/>
    <property type="match status" value="1"/>
</dbReference>
<evidence type="ECO:0000313" key="3">
    <source>
        <dbReference type="EMBL" id="MFB2934447.1"/>
    </source>
</evidence>
<keyword evidence="4" id="KW-1185">Reference proteome</keyword>
<evidence type="ECO:0000259" key="2">
    <source>
        <dbReference type="Pfam" id="PF26355"/>
    </source>
</evidence>
<organism evidence="3 4">
    <name type="scientific">Floridaenema fluviatile BLCC-F154</name>
    <dbReference type="NCBI Taxonomy" id="3153640"/>
    <lineage>
        <taxon>Bacteria</taxon>
        <taxon>Bacillati</taxon>
        <taxon>Cyanobacteriota</taxon>
        <taxon>Cyanophyceae</taxon>
        <taxon>Oscillatoriophycideae</taxon>
        <taxon>Aerosakkonematales</taxon>
        <taxon>Aerosakkonemataceae</taxon>
        <taxon>Floridanema</taxon>
        <taxon>Floridanema fluviatile</taxon>
    </lineage>
</organism>
<protein>
    <submittedName>
        <fullName evidence="3">NB-ARC domain-containing protein</fullName>
    </submittedName>
</protein>
<name>A0ABV4Y6L1_9CYAN</name>
<dbReference type="Pfam" id="PF26355">
    <property type="entry name" value="HTH_VMAP-M9"/>
    <property type="match status" value="1"/>
</dbReference>
<dbReference type="Proteomes" id="UP001576776">
    <property type="component" value="Unassembled WGS sequence"/>
</dbReference>
<evidence type="ECO:0000259" key="1">
    <source>
        <dbReference type="Pfam" id="PF20703"/>
    </source>
</evidence>
<dbReference type="RefSeq" id="WP_413255970.1">
    <property type="nucleotide sequence ID" value="NZ_JBHFNS010000018.1"/>
</dbReference>
<dbReference type="PANTHER" id="PTHR47691:SF3">
    <property type="entry name" value="HTH-TYPE TRANSCRIPTIONAL REGULATOR RV0890C-RELATED"/>
    <property type="match status" value="1"/>
</dbReference>
<reference evidence="3 4" key="1">
    <citation type="submission" date="2024-09" db="EMBL/GenBank/DDBJ databases">
        <title>Floridaenema gen nov. (Aerosakkonemataceae, Aerosakkonematales ord. nov., Cyanobacteria) from benthic tropical and subtropical fresh waters, with the description of four new species.</title>
        <authorList>
            <person name="Moretto J.A."/>
            <person name="Berthold D.E."/>
            <person name="Lefler F.W."/>
            <person name="Huang I.-S."/>
            <person name="Laughinghouse H. IV."/>
        </authorList>
    </citation>
    <scope>NUCLEOTIDE SEQUENCE [LARGE SCALE GENOMIC DNA]</scope>
    <source>
        <strain evidence="3 4">BLCC-F154</strain>
    </source>
</reference>
<evidence type="ECO:0000313" key="4">
    <source>
        <dbReference type="Proteomes" id="UP001576776"/>
    </source>
</evidence>